<name>A0A6M2DAH1_RHIMP</name>
<proteinExistence type="predicted"/>
<reference evidence="1" key="1">
    <citation type="submission" date="2019-09" db="EMBL/GenBank/DDBJ databases">
        <title>Organ-specific transcriptomic study of the physiology of the cattle tick, Rhipicephalus microplus.</title>
        <authorList>
            <person name="Tirloni L."/>
            <person name="Braz G."/>
            <person name="Gandara A.C.P."/>
            <person name="Sabadin G.A."/>
            <person name="da Silva R.M."/>
            <person name="Guizzo M.G."/>
            <person name="Machado J.A."/>
            <person name="Costa E.P."/>
            <person name="Gomes H.F."/>
            <person name="Moraes J."/>
            <person name="Mota M.B.S."/>
            <person name="Mesquita R.D."/>
            <person name="Alvarenga P.H."/>
            <person name="Alves F."/>
            <person name="Seixas A."/>
            <person name="da Fonseca R.N."/>
            <person name="Fogaca A."/>
            <person name="Logullo C."/>
            <person name="Tanaka A."/>
            <person name="Daffre S."/>
            <person name="Termignoni C."/>
            <person name="Vaz I.S.Jr."/>
            <person name="Oliveira P.L."/>
            <person name="Ribeiro J.M."/>
        </authorList>
    </citation>
    <scope>NUCLEOTIDE SEQUENCE</scope>
    <source>
        <strain evidence="1">Porto Alegre</strain>
    </source>
</reference>
<accession>A0A6M2DAH1</accession>
<evidence type="ECO:0000313" key="1">
    <source>
        <dbReference type="EMBL" id="NOV43096.1"/>
    </source>
</evidence>
<sequence>MIWFPAHLGLHLASMVNLNEITHARARELTYHAGQPAGSSDSNLMVFRDVLLNSNEVTKPYQLDSRVFPLHHMKIFGARASTLHML</sequence>
<protein>
    <submittedName>
        <fullName evidence="1">Putative tick transposon</fullName>
    </submittedName>
</protein>
<dbReference type="EMBL" id="GHWJ01010359">
    <property type="protein sequence ID" value="NOV43096.1"/>
    <property type="molecule type" value="Transcribed_RNA"/>
</dbReference>
<dbReference type="AlphaFoldDB" id="A0A6M2DAH1"/>
<organism evidence="1">
    <name type="scientific">Rhipicephalus microplus</name>
    <name type="common">Cattle tick</name>
    <name type="synonym">Boophilus microplus</name>
    <dbReference type="NCBI Taxonomy" id="6941"/>
    <lineage>
        <taxon>Eukaryota</taxon>
        <taxon>Metazoa</taxon>
        <taxon>Ecdysozoa</taxon>
        <taxon>Arthropoda</taxon>
        <taxon>Chelicerata</taxon>
        <taxon>Arachnida</taxon>
        <taxon>Acari</taxon>
        <taxon>Parasitiformes</taxon>
        <taxon>Ixodida</taxon>
        <taxon>Ixodoidea</taxon>
        <taxon>Ixodidae</taxon>
        <taxon>Rhipicephalinae</taxon>
        <taxon>Rhipicephalus</taxon>
        <taxon>Boophilus</taxon>
    </lineage>
</organism>